<name>A0AAD1WVA7_PELCU</name>
<organism evidence="2 3">
    <name type="scientific">Pelobates cultripes</name>
    <name type="common">Western spadefoot toad</name>
    <dbReference type="NCBI Taxonomy" id="61616"/>
    <lineage>
        <taxon>Eukaryota</taxon>
        <taxon>Metazoa</taxon>
        <taxon>Chordata</taxon>
        <taxon>Craniata</taxon>
        <taxon>Vertebrata</taxon>
        <taxon>Euteleostomi</taxon>
        <taxon>Amphibia</taxon>
        <taxon>Batrachia</taxon>
        <taxon>Anura</taxon>
        <taxon>Pelobatoidea</taxon>
        <taxon>Pelobatidae</taxon>
        <taxon>Pelobates</taxon>
    </lineage>
</organism>
<dbReference type="AlphaFoldDB" id="A0AAD1WVA7"/>
<accession>A0AAD1WVA7</accession>
<dbReference type="EMBL" id="OW240923">
    <property type="protein sequence ID" value="CAH2325037.1"/>
    <property type="molecule type" value="Genomic_DNA"/>
</dbReference>
<evidence type="ECO:0000313" key="2">
    <source>
        <dbReference type="EMBL" id="CAH2325037.1"/>
    </source>
</evidence>
<reference evidence="2" key="1">
    <citation type="submission" date="2022-03" db="EMBL/GenBank/DDBJ databases">
        <authorList>
            <person name="Alioto T."/>
            <person name="Alioto T."/>
            <person name="Gomez Garrido J."/>
        </authorList>
    </citation>
    <scope>NUCLEOTIDE SEQUENCE</scope>
</reference>
<proteinExistence type="predicted"/>
<feature type="region of interest" description="Disordered" evidence="1">
    <location>
        <begin position="1"/>
        <end position="34"/>
    </location>
</feature>
<dbReference type="Proteomes" id="UP001295444">
    <property type="component" value="Chromosome 12"/>
</dbReference>
<gene>
    <name evidence="2" type="ORF">PECUL_23A001075</name>
</gene>
<keyword evidence="3" id="KW-1185">Reference proteome</keyword>
<evidence type="ECO:0000256" key="1">
    <source>
        <dbReference type="SAM" id="MobiDB-lite"/>
    </source>
</evidence>
<protein>
    <submittedName>
        <fullName evidence="2">Uncharacterized protein</fullName>
    </submittedName>
</protein>
<sequence length="142" mass="15973">MGTQKNKGGLRNSEQTHKTRGPGTTRHTPLLQGRPYVHNSLSARRRKQASMGRDGGCRDIPWGYKILVMGASQTEAQTQRIAHNHLSTSRHMGFNDTTLRSEQELGNVNPITKPTRCKPLFRPPPMDFAMMHTNQALIMRAN</sequence>
<evidence type="ECO:0000313" key="3">
    <source>
        <dbReference type="Proteomes" id="UP001295444"/>
    </source>
</evidence>